<dbReference type="EMBL" id="CP015622">
    <property type="protein sequence ID" value="ANE04352.1"/>
    <property type="molecule type" value="Genomic_DNA"/>
</dbReference>
<keyword evidence="3" id="KW-1185">Reference proteome</keyword>
<dbReference type="STRING" id="1652495.ccrud_09160"/>
<keyword evidence="1" id="KW-0460">Magnesium</keyword>
<dbReference type="AlphaFoldDB" id="A0A172QUI2"/>
<gene>
    <name evidence="2" type="ORF">ccrud_09160</name>
</gene>
<dbReference type="GO" id="GO:0007165">
    <property type="term" value="P:signal transduction"/>
    <property type="evidence" value="ECO:0007669"/>
    <property type="project" value="TreeGrafter"/>
</dbReference>
<feature type="binding site" evidence="1">
    <location>
        <position position="82"/>
    </location>
    <ligand>
        <name>Mg(2+)</name>
        <dbReference type="ChEBI" id="CHEBI:18420"/>
        <label>1</label>
        <note>catalytic</note>
    </ligand>
</feature>
<dbReference type="GO" id="GO:0046872">
    <property type="term" value="F:metal ion binding"/>
    <property type="evidence" value="ECO:0007669"/>
    <property type="project" value="UniProtKB-KW"/>
</dbReference>
<protein>
    <submittedName>
        <fullName evidence="2">Fructose 1,6-bisphosphatase</fullName>
    </submittedName>
</protein>
<dbReference type="SUPFAM" id="SSF56655">
    <property type="entry name" value="Carbohydrate phosphatase"/>
    <property type="match status" value="1"/>
</dbReference>
<feature type="binding site" evidence="1">
    <location>
        <position position="210"/>
    </location>
    <ligand>
        <name>Mg(2+)</name>
        <dbReference type="ChEBI" id="CHEBI:18420"/>
        <label>1</label>
        <note>catalytic</note>
    </ligand>
</feature>
<dbReference type="PRINTS" id="PR00377">
    <property type="entry name" value="IMPHPHTASES"/>
</dbReference>
<dbReference type="GO" id="GO:0008934">
    <property type="term" value="F:inositol monophosphate 1-phosphatase activity"/>
    <property type="evidence" value="ECO:0007669"/>
    <property type="project" value="TreeGrafter"/>
</dbReference>
<accession>A0A172QUI2</accession>
<keyword evidence="1" id="KW-0479">Metal-binding</keyword>
<feature type="binding site" evidence="1">
    <location>
        <position position="79"/>
    </location>
    <ligand>
        <name>Mg(2+)</name>
        <dbReference type="ChEBI" id="CHEBI:18420"/>
        <label>1</label>
        <note>catalytic</note>
    </ligand>
</feature>
<name>A0A172QUI2_9CORY</name>
<dbReference type="Gene3D" id="3.30.540.10">
    <property type="entry name" value="Fructose-1,6-Bisphosphatase, subunit A, domain 1"/>
    <property type="match status" value="1"/>
</dbReference>
<dbReference type="RefSeq" id="WP_066566545.1">
    <property type="nucleotide sequence ID" value="NZ_CP015622.1"/>
</dbReference>
<dbReference type="Proteomes" id="UP000076929">
    <property type="component" value="Chromosome"/>
</dbReference>
<dbReference type="PANTHER" id="PTHR20854:SF4">
    <property type="entry name" value="INOSITOL-1-MONOPHOSPHATASE-RELATED"/>
    <property type="match status" value="1"/>
</dbReference>
<dbReference type="PANTHER" id="PTHR20854">
    <property type="entry name" value="INOSITOL MONOPHOSPHATASE"/>
    <property type="match status" value="1"/>
</dbReference>
<dbReference type="InterPro" id="IPR000760">
    <property type="entry name" value="Inositol_monophosphatase-like"/>
</dbReference>
<reference evidence="2 3" key="1">
    <citation type="submission" date="2016-05" db="EMBL/GenBank/DDBJ databases">
        <title>Complete genome sequence of Corynebacterium crudilactis, a new Corynebacterium species isolated from raw cow's milk.</title>
        <authorList>
            <person name="Christian R."/>
            <person name="Zimmermann J."/>
            <person name="Lipski A."/>
            <person name="Kalinowski J."/>
        </authorList>
    </citation>
    <scope>NUCLEOTIDE SEQUENCE [LARGE SCALE GENOMIC DNA]</scope>
    <source>
        <strain evidence="2 3">JZ16</strain>
    </source>
</reference>
<sequence>MDARGMLAIAEAVVDDAETLFMQGFGAAPAHMKSSSDFATEVDMAIESHMRSMLNMMTGIAVIGEEGGGATSGTRWVIDPIDGTANFAASNPMSAILVSLLVDDQPVLGITSMPMLGKRLSAFEGSPLLINGQPQEPLQEQSSLVSHIGFSSMASPRNTAFPVELRRDLLTELTESYLRPRITGSVGVDLAFTAQGIFGACVSFSPHVWDNSAGVMLMRAAGAVVTDTEGLPWVPGRGVVAGTQKAHDVLLSKIEKVRSLHAEAGSDQSNNEEHY</sequence>
<evidence type="ECO:0000256" key="1">
    <source>
        <dbReference type="PIRSR" id="PIRSR600760-2"/>
    </source>
</evidence>
<dbReference type="OrthoDB" id="9772456at2"/>
<evidence type="ECO:0000313" key="2">
    <source>
        <dbReference type="EMBL" id="ANE04352.1"/>
    </source>
</evidence>
<feature type="binding site" evidence="1">
    <location>
        <position position="65"/>
    </location>
    <ligand>
        <name>Mg(2+)</name>
        <dbReference type="ChEBI" id="CHEBI:18420"/>
        <label>1</label>
        <note>catalytic</note>
    </ligand>
</feature>
<organism evidence="2 3">
    <name type="scientific">Corynebacterium crudilactis</name>
    <dbReference type="NCBI Taxonomy" id="1652495"/>
    <lineage>
        <taxon>Bacteria</taxon>
        <taxon>Bacillati</taxon>
        <taxon>Actinomycetota</taxon>
        <taxon>Actinomycetes</taxon>
        <taxon>Mycobacteriales</taxon>
        <taxon>Corynebacteriaceae</taxon>
        <taxon>Corynebacterium</taxon>
    </lineage>
</organism>
<proteinExistence type="predicted"/>
<dbReference type="CDD" id="cd01637">
    <property type="entry name" value="IMPase_like"/>
    <property type="match status" value="1"/>
</dbReference>
<evidence type="ECO:0000313" key="3">
    <source>
        <dbReference type="Proteomes" id="UP000076929"/>
    </source>
</evidence>
<dbReference type="KEGG" id="ccjz:ccrud_09160"/>
<dbReference type="GO" id="GO:0006020">
    <property type="term" value="P:inositol metabolic process"/>
    <property type="evidence" value="ECO:0007669"/>
    <property type="project" value="TreeGrafter"/>
</dbReference>
<dbReference type="Gene3D" id="3.40.190.80">
    <property type="match status" value="1"/>
</dbReference>
<feature type="binding site" evidence="1">
    <location>
        <position position="81"/>
    </location>
    <ligand>
        <name>Mg(2+)</name>
        <dbReference type="ChEBI" id="CHEBI:18420"/>
        <label>1</label>
        <note>catalytic</note>
    </ligand>
</feature>
<dbReference type="Pfam" id="PF00459">
    <property type="entry name" value="Inositol_P"/>
    <property type="match status" value="1"/>
</dbReference>
<comment type="cofactor">
    <cofactor evidence="1">
        <name>Mg(2+)</name>
        <dbReference type="ChEBI" id="CHEBI:18420"/>
    </cofactor>
</comment>